<dbReference type="EMBL" id="VSZS01000056">
    <property type="protein sequence ID" value="TYR34309.1"/>
    <property type="molecule type" value="Genomic_DNA"/>
</dbReference>
<dbReference type="Pfam" id="PF06863">
    <property type="entry name" value="DUF1254"/>
    <property type="match status" value="1"/>
</dbReference>
<dbReference type="AlphaFoldDB" id="A0A5D4H2J5"/>
<dbReference type="InterPro" id="IPR014456">
    <property type="entry name" value="UCP010244_IM"/>
</dbReference>
<dbReference type="InterPro" id="IPR010679">
    <property type="entry name" value="DUF1254"/>
</dbReference>
<comment type="caution">
    <text evidence="2">The sequence shown here is derived from an EMBL/GenBank/DDBJ whole genome shotgun (WGS) entry which is preliminary data.</text>
</comment>
<feature type="domain" description="DUF1254" evidence="1">
    <location>
        <begin position="84"/>
        <end position="191"/>
    </location>
</feature>
<evidence type="ECO:0000259" key="1">
    <source>
        <dbReference type="Pfam" id="PF06863"/>
    </source>
</evidence>
<reference evidence="2 3" key="2">
    <citation type="submission" date="2019-09" db="EMBL/GenBank/DDBJ databases">
        <title>Mesorhizobium sp. MaA-C15 isolated from Microcystis aeruginosa.</title>
        <authorList>
            <person name="Jeong S.E."/>
            <person name="Jin H.M."/>
            <person name="Jeon C.O."/>
        </authorList>
    </citation>
    <scope>NUCLEOTIDE SEQUENCE [LARGE SCALE GENOMIC DNA]</scope>
    <source>
        <strain evidence="2 3">MaA-C15</strain>
    </source>
</reference>
<name>A0A5D4H2J5_9HYPH</name>
<reference evidence="2 3" key="1">
    <citation type="submission" date="2019-08" db="EMBL/GenBank/DDBJ databases">
        <authorList>
            <person name="Seo Y.L."/>
        </authorList>
    </citation>
    <scope>NUCLEOTIDE SEQUENCE [LARGE SCALE GENOMIC DNA]</scope>
    <source>
        <strain evidence="2 3">MaA-C15</strain>
    </source>
</reference>
<organism evidence="2 3">
    <name type="scientific">Neoaquamicrobium microcysteis</name>
    <dbReference type="NCBI Taxonomy" id="2682781"/>
    <lineage>
        <taxon>Bacteria</taxon>
        <taxon>Pseudomonadati</taxon>
        <taxon>Pseudomonadota</taxon>
        <taxon>Alphaproteobacteria</taxon>
        <taxon>Hyphomicrobiales</taxon>
        <taxon>Phyllobacteriaceae</taxon>
        <taxon>Neoaquamicrobium</taxon>
    </lineage>
</organism>
<dbReference type="Proteomes" id="UP000323258">
    <property type="component" value="Unassembled WGS sequence"/>
</dbReference>
<evidence type="ECO:0000313" key="3">
    <source>
        <dbReference type="Proteomes" id="UP000323258"/>
    </source>
</evidence>
<dbReference type="OrthoDB" id="1346484at2"/>
<accession>A0A5D4H2J5</accession>
<protein>
    <submittedName>
        <fullName evidence="2">DUF1254 domain-containing protein</fullName>
    </submittedName>
</protein>
<dbReference type="RefSeq" id="WP_148913648.1">
    <property type="nucleotide sequence ID" value="NZ_VSZS01000056.1"/>
</dbReference>
<gene>
    <name evidence="2" type="ORF">FY036_05210</name>
</gene>
<dbReference type="PIRSF" id="PIRSF010244">
    <property type="entry name" value="UCP010244_imp"/>
    <property type="match status" value="1"/>
</dbReference>
<proteinExistence type="predicted"/>
<keyword evidence="3" id="KW-1185">Reference proteome</keyword>
<sequence length="192" mass="20801">MARGHRTPYSRPLWAALLHALLLGLVGAGIVHIAILLMVPSYSQRDAWSILSQQANYYTLARLDPPGAAPLIGSMDPLFNAVACRVDLEEGTVRVHGSGNAPYWSISVYDRAGQNVFSLNDRSSADGQVDFVIATPAQMIDLRNALPAAYDRSVFIEADIGEGMVVVRAFVPDESWEPTISRYLDGIACTPG</sequence>
<evidence type="ECO:0000313" key="2">
    <source>
        <dbReference type="EMBL" id="TYR34309.1"/>
    </source>
</evidence>